<dbReference type="InterPro" id="IPR046557">
    <property type="entry name" value="DUF6711"/>
</dbReference>
<keyword evidence="2" id="KW-1185">Reference proteome</keyword>
<dbReference type="EMBL" id="FNQH01000001">
    <property type="protein sequence ID" value="SDZ94098.1"/>
    <property type="molecule type" value="Genomic_DNA"/>
</dbReference>
<protein>
    <submittedName>
        <fullName evidence="1">Uncharacterized protein</fullName>
    </submittedName>
</protein>
<comment type="caution">
    <text evidence="1">The sequence shown here is derived from an EMBL/GenBank/DDBJ whole genome shotgun (WGS) entry which is preliminary data.</text>
</comment>
<evidence type="ECO:0000313" key="1">
    <source>
        <dbReference type="EMBL" id="SDZ94098.1"/>
    </source>
</evidence>
<dbReference type="RefSeq" id="WP_086986745.1">
    <property type="nucleotide sequence ID" value="NZ_FJNA01000002.1"/>
</dbReference>
<name>A0AB37ZXA5_9LACT</name>
<reference evidence="1 2" key="1">
    <citation type="submission" date="2016-10" db="EMBL/GenBank/DDBJ databases">
        <authorList>
            <person name="Varghese N."/>
            <person name="Submissions S."/>
        </authorList>
    </citation>
    <scope>NUCLEOTIDE SEQUENCE [LARGE SCALE GENOMIC DNA]</scope>
    <source>
        <strain evidence="1 2">DSM 14526</strain>
    </source>
</reference>
<sequence>MDELLLVGGRYVKAPQEFSVGYQTIDADTSGRNASGTMVRDIISEKVKLEIKWGPLSDGEIFDILNAVDSAFFDVTYPNPKTGGMATKTFYVGDRTAPLYSWNEKFGAIKWQGLSMNFIEK</sequence>
<evidence type="ECO:0000313" key="2">
    <source>
        <dbReference type="Proteomes" id="UP000199042"/>
    </source>
</evidence>
<dbReference type="Pfam" id="PF20458">
    <property type="entry name" value="DUF6711"/>
    <property type="match status" value="1"/>
</dbReference>
<dbReference type="AlphaFoldDB" id="A0AB37ZXA5"/>
<accession>A0AB37ZXA5</accession>
<dbReference type="Proteomes" id="UP000199042">
    <property type="component" value="Unassembled WGS sequence"/>
</dbReference>
<organism evidence="1 2">
    <name type="scientific">Trichococcus collinsii</name>
    <dbReference type="NCBI Taxonomy" id="157076"/>
    <lineage>
        <taxon>Bacteria</taxon>
        <taxon>Bacillati</taxon>
        <taxon>Bacillota</taxon>
        <taxon>Bacilli</taxon>
        <taxon>Lactobacillales</taxon>
        <taxon>Carnobacteriaceae</taxon>
        <taxon>Trichococcus</taxon>
    </lineage>
</organism>
<gene>
    <name evidence="1" type="ORF">SAMN04488525_101679</name>
</gene>
<proteinExistence type="predicted"/>